<keyword evidence="3" id="KW-0547">Nucleotide-binding</keyword>
<evidence type="ECO:0000259" key="8">
    <source>
        <dbReference type="PROSITE" id="PS50011"/>
    </source>
</evidence>
<dbReference type="Gene3D" id="1.10.510.10">
    <property type="entry name" value="Transferase(Phosphotransferase) domain 1"/>
    <property type="match status" value="1"/>
</dbReference>
<evidence type="ECO:0000256" key="6">
    <source>
        <dbReference type="ARBA" id="ARBA00048312"/>
    </source>
</evidence>
<feature type="region of interest" description="Disordered" evidence="7">
    <location>
        <begin position="369"/>
        <end position="390"/>
    </location>
</feature>
<dbReference type="OrthoDB" id="2396at2759"/>
<dbReference type="EC" id="2.7.11.24" evidence="1"/>
<dbReference type="GO" id="GO:0004707">
    <property type="term" value="F:MAP kinase activity"/>
    <property type="evidence" value="ECO:0007669"/>
    <property type="project" value="UniProtKB-EC"/>
</dbReference>
<evidence type="ECO:0000256" key="3">
    <source>
        <dbReference type="ARBA" id="ARBA00022741"/>
    </source>
</evidence>
<evidence type="ECO:0000313" key="9">
    <source>
        <dbReference type="EMBL" id="KQK08944.1"/>
    </source>
</evidence>
<organism evidence="9">
    <name type="scientific">Brachypodium distachyon</name>
    <name type="common">Purple false brome</name>
    <name type="synonym">Trachynia distachya</name>
    <dbReference type="NCBI Taxonomy" id="15368"/>
    <lineage>
        <taxon>Eukaryota</taxon>
        <taxon>Viridiplantae</taxon>
        <taxon>Streptophyta</taxon>
        <taxon>Embryophyta</taxon>
        <taxon>Tracheophyta</taxon>
        <taxon>Spermatophyta</taxon>
        <taxon>Magnoliopsida</taxon>
        <taxon>Liliopsida</taxon>
        <taxon>Poales</taxon>
        <taxon>Poaceae</taxon>
        <taxon>BOP clade</taxon>
        <taxon>Pooideae</taxon>
        <taxon>Stipodae</taxon>
        <taxon>Brachypodieae</taxon>
        <taxon>Brachypodium</taxon>
    </lineage>
</organism>
<gene>
    <name evidence="10" type="primary">LOC100836138</name>
    <name evidence="9" type="ORF">BRADI_2g45006v3</name>
</gene>
<proteinExistence type="predicted"/>
<evidence type="ECO:0000256" key="2">
    <source>
        <dbReference type="ARBA" id="ARBA00022553"/>
    </source>
</evidence>
<dbReference type="SMART" id="SM00220">
    <property type="entry name" value="S_TKc"/>
    <property type="match status" value="1"/>
</dbReference>
<dbReference type="ExpressionAtlas" id="A0A0Q3GC81">
    <property type="expression patterns" value="baseline and differential"/>
</dbReference>
<name>A0A0Q3GC81_BRADI</name>
<dbReference type="PROSITE" id="PS50011">
    <property type="entry name" value="PROTEIN_KINASE_DOM"/>
    <property type="match status" value="1"/>
</dbReference>
<dbReference type="Pfam" id="PF00069">
    <property type="entry name" value="Pkinase"/>
    <property type="match status" value="1"/>
</dbReference>
<dbReference type="InterPro" id="IPR000719">
    <property type="entry name" value="Prot_kinase_dom"/>
</dbReference>
<feature type="domain" description="Protein kinase" evidence="8">
    <location>
        <begin position="1"/>
        <end position="208"/>
    </location>
</feature>
<dbReference type="EMBL" id="CM000881">
    <property type="protein sequence ID" value="KQK08944.1"/>
    <property type="molecule type" value="Genomic_DNA"/>
</dbReference>
<evidence type="ECO:0000256" key="5">
    <source>
        <dbReference type="ARBA" id="ARBA00047592"/>
    </source>
</evidence>
<accession>A0A0Q3GC81</accession>
<evidence type="ECO:0000313" key="11">
    <source>
        <dbReference type="Proteomes" id="UP000008810"/>
    </source>
</evidence>
<dbReference type="FunFam" id="3.30.200.20:FF:000578">
    <property type="entry name" value="Mitogen-activated protein kinase"/>
    <property type="match status" value="1"/>
</dbReference>
<dbReference type="InterPro" id="IPR011009">
    <property type="entry name" value="Kinase-like_dom_sf"/>
</dbReference>
<dbReference type="EnsemblPlants" id="KQK08944">
    <property type="protein sequence ID" value="KQK08944"/>
    <property type="gene ID" value="BRADI_2g45006v3"/>
</dbReference>
<comment type="catalytic activity">
    <reaction evidence="6">
        <text>L-seryl-[protein] + ATP = O-phospho-L-seryl-[protein] + ADP + H(+)</text>
        <dbReference type="Rhea" id="RHEA:17989"/>
        <dbReference type="Rhea" id="RHEA-COMP:9863"/>
        <dbReference type="Rhea" id="RHEA-COMP:11604"/>
        <dbReference type="ChEBI" id="CHEBI:15378"/>
        <dbReference type="ChEBI" id="CHEBI:29999"/>
        <dbReference type="ChEBI" id="CHEBI:30616"/>
        <dbReference type="ChEBI" id="CHEBI:83421"/>
        <dbReference type="ChEBI" id="CHEBI:456216"/>
        <dbReference type="EC" id="2.7.11.24"/>
    </reaction>
</comment>
<reference evidence="9 10" key="1">
    <citation type="journal article" date="2010" name="Nature">
        <title>Genome sequencing and analysis of the model grass Brachypodium distachyon.</title>
        <authorList>
            <consortium name="International Brachypodium Initiative"/>
        </authorList>
    </citation>
    <scope>NUCLEOTIDE SEQUENCE [LARGE SCALE GENOMIC DNA]</scope>
    <source>
        <strain evidence="9 10">Bd21</strain>
    </source>
</reference>
<protein>
    <recommendedName>
        <fullName evidence="1">mitogen-activated protein kinase</fullName>
        <ecNumber evidence="1">2.7.11.24</ecNumber>
    </recommendedName>
</protein>
<evidence type="ECO:0000256" key="7">
    <source>
        <dbReference type="SAM" id="MobiDB-lite"/>
    </source>
</evidence>
<dbReference type="PANTHER" id="PTHR24055">
    <property type="entry name" value="MITOGEN-ACTIVATED PROTEIN KINASE"/>
    <property type="match status" value="1"/>
</dbReference>
<dbReference type="AlphaFoldDB" id="A0A0Q3GC81"/>
<sequence length="390" mass="44665">MESDLHQVIKANDDLTPEHHQFFFYQLLRGMKYIHAANVFHRDLKPRNILANADCKLKICDFGLARVSFNDTPSAIFWTDYVATRWYRAPELCGSFFSKYTPAIDIWSIGCIFAEMLSGRPLFPGKNVVHQLDLMTDLLGTPSAESLSRIRNEKARRYLGNMRKKHPVPFSQKFPGVDPMALDLLERLLAFDPKDRPTAAEALADPYFTGLANSDREPTTQPISKLEFEFERRKLARDDVRELIYREILEYHPQMLHEYHHGGDQANFVYPSGVDRFKRQFVHLEEGVTKGEKTSPQLRQHASLPRERIIGIGDELGRPNADYCIKLHVGEEPGHTSVTDGLSKPLLNARNFLKSESISASQCVVIKEKREKDEESMSEYMHEASDATPK</sequence>
<keyword evidence="2" id="KW-0597">Phosphoprotein</keyword>
<keyword evidence="11" id="KW-1185">Reference proteome</keyword>
<dbReference type="SUPFAM" id="SSF56112">
    <property type="entry name" value="Protein kinase-like (PK-like)"/>
    <property type="match status" value="1"/>
</dbReference>
<evidence type="ECO:0000256" key="4">
    <source>
        <dbReference type="ARBA" id="ARBA00022840"/>
    </source>
</evidence>
<dbReference type="Proteomes" id="UP000008810">
    <property type="component" value="Chromosome 2"/>
</dbReference>
<comment type="catalytic activity">
    <reaction evidence="5">
        <text>L-threonyl-[protein] + ATP = O-phospho-L-threonyl-[protein] + ADP + H(+)</text>
        <dbReference type="Rhea" id="RHEA:46608"/>
        <dbReference type="Rhea" id="RHEA-COMP:11060"/>
        <dbReference type="Rhea" id="RHEA-COMP:11605"/>
        <dbReference type="ChEBI" id="CHEBI:15378"/>
        <dbReference type="ChEBI" id="CHEBI:30013"/>
        <dbReference type="ChEBI" id="CHEBI:30616"/>
        <dbReference type="ChEBI" id="CHEBI:61977"/>
        <dbReference type="ChEBI" id="CHEBI:456216"/>
        <dbReference type="EC" id="2.7.11.24"/>
    </reaction>
</comment>
<dbReference type="InterPro" id="IPR050117">
    <property type="entry name" value="MAPK"/>
</dbReference>
<evidence type="ECO:0000313" key="10">
    <source>
        <dbReference type="EnsemblPlants" id="KQK08944"/>
    </source>
</evidence>
<dbReference type="FunFam" id="1.10.510.10:FF:000017">
    <property type="entry name" value="Mitogen-activated protein kinase"/>
    <property type="match status" value="1"/>
</dbReference>
<dbReference type="Gramene" id="KQK08944">
    <property type="protein sequence ID" value="KQK08944"/>
    <property type="gene ID" value="BRADI_2g45006v3"/>
</dbReference>
<reference evidence="9" key="2">
    <citation type="submission" date="2017-06" db="EMBL/GenBank/DDBJ databases">
        <title>WGS assembly of Brachypodium distachyon.</title>
        <authorList>
            <consortium name="The International Brachypodium Initiative"/>
            <person name="Lucas S."/>
            <person name="Harmon-Smith M."/>
            <person name="Lail K."/>
            <person name="Tice H."/>
            <person name="Grimwood J."/>
            <person name="Bruce D."/>
            <person name="Barry K."/>
            <person name="Shu S."/>
            <person name="Lindquist E."/>
            <person name="Wang M."/>
            <person name="Pitluck S."/>
            <person name="Vogel J.P."/>
            <person name="Garvin D.F."/>
            <person name="Mockler T.C."/>
            <person name="Schmutz J."/>
            <person name="Rokhsar D."/>
            <person name="Bevan M.W."/>
        </authorList>
    </citation>
    <scope>NUCLEOTIDE SEQUENCE</scope>
    <source>
        <strain evidence="9">Bd21</strain>
    </source>
</reference>
<keyword evidence="4" id="KW-0067">ATP-binding</keyword>
<reference evidence="10" key="3">
    <citation type="submission" date="2018-08" db="UniProtKB">
        <authorList>
            <consortium name="EnsemblPlants"/>
        </authorList>
    </citation>
    <scope>IDENTIFICATION</scope>
    <source>
        <strain evidence="10">cv. Bd21</strain>
    </source>
</reference>
<evidence type="ECO:0000256" key="1">
    <source>
        <dbReference type="ARBA" id="ARBA00012411"/>
    </source>
</evidence>
<dbReference type="GO" id="GO:0005524">
    <property type="term" value="F:ATP binding"/>
    <property type="evidence" value="ECO:0007669"/>
    <property type="project" value="UniProtKB-KW"/>
</dbReference>